<keyword evidence="2 16" id="KW-1003">Cell membrane</keyword>
<keyword evidence="7 16" id="KW-0812">Transmembrane</keyword>
<dbReference type="PATRIC" id="fig|1433287.3.peg.1685"/>
<evidence type="ECO:0000256" key="13">
    <source>
        <dbReference type="ARBA" id="ARBA00023075"/>
    </source>
</evidence>
<feature type="transmembrane region" description="Helical" evidence="16">
    <location>
        <begin position="352"/>
        <end position="370"/>
    </location>
</feature>
<dbReference type="Pfam" id="PF03116">
    <property type="entry name" value="NQR2_RnfD_RnfE"/>
    <property type="match status" value="1"/>
</dbReference>
<dbReference type="PIRSF" id="PIRSF016055">
    <property type="entry name" value="NADH-UbQ_OxRdtase_B_su"/>
    <property type="match status" value="1"/>
</dbReference>
<feature type="transmembrane region" description="Helical" evidence="16">
    <location>
        <begin position="56"/>
        <end position="73"/>
    </location>
</feature>
<evidence type="ECO:0000256" key="11">
    <source>
        <dbReference type="ARBA" id="ARBA00023053"/>
    </source>
</evidence>
<evidence type="ECO:0000256" key="15">
    <source>
        <dbReference type="ARBA" id="ARBA00023201"/>
    </source>
</evidence>
<dbReference type="STRING" id="1433287.X808_16880"/>
<dbReference type="GO" id="GO:0016655">
    <property type="term" value="F:oxidoreductase activity, acting on NAD(P)H, quinone or similar compound as acceptor"/>
    <property type="evidence" value="ECO:0007669"/>
    <property type="project" value="UniProtKB-UniRule"/>
</dbReference>
<evidence type="ECO:0000256" key="10">
    <source>
        <dbReference type="ARBA" id="ARBA00023027"/>
    </source>
</evidence>
<comment type="subcellular location">
    <subcellularLocation>
        <location evidence="16">Cell membrane</location>
        <topology evidence="16">Multi-pass membrane protein</topology>
    </subcellularLocation>
</comment>
<feature type="transmembrane region" description="Helical" evidence="16">
    <location>
        <begin position="292"/>
        <end position="310"/>
    </location>
</feature>
<gene>
    <name evidence="16" type="primary">nqrB</name>
    <name evidence="18" type="ORF">X808_16880</name>
</gene>
<dbReference type="InterPro" id="IPR004338">
    <property type="entry name" value="NqrB/RnfD"/>
</dbReference>
<dbReference type="InterPro" id="IPR010966">
    <property type="entry name" value="NqrB"/>
</dbReference>
<dbReference type="NCBIfam" id="NF003756">
    <property type="entry name" value="PRK05349.1"/>
    <property type="match status" value="1"/>
</dbReference>
<dbReference type="PANTHER" id="PTHR30578:SF1">
    <property type="entry name" value="NA(+)-TRANSLOCATING NADH-QUINONE REDUCTASE SUBUNIT B"/>
    <property type="match status" value="1"/>
</dbReference>
<dbReference type="HOGENOM" id="CLU_042020_1_1_6"/>
<comment type="function">
    <text evidence="16">NQR complex catalyzes the reduction of ubiquinone-1 to ubiquinol by two successive reactions, coupled with the transport of Na(+) ions from the cytoplasm to the periplasm. NqrA to NqrE are probably involved in the second step, the conversion of ubisemiquinone to ubiquinol.</text>
</comment>
<keyword evidence="14 16" id="KW-0472">Membrane</keyword>
<evidence type="ECO:0000256" key="2">
    <source>
        <dbReference type="ARBA" id="ARBA00022475"/>
    </source>
</evidence>
<feature type="transmembrane region" description="Helical" evidence="16">
    <location>
        <begin position="154"/>
        <end position="172"/>
    </location>
</feature>
<comment type="subunit">
    <text evidence="16">Composed of six subunits; NqrA, NqrB, NqrC, NqrD, NqrE and NqrF.</text>
</comment>
<dbReference type="NCBIfam" id="TIGR01937">
    <property type="entry name" value="nqrB"/>
    <property type="match status" value="1"/>
</dbReference>
<keyword evidence="6 16" id="KW-0288">FMN</keyword>
<keyword evidence="8 16" id="KW-1278">Translocase</keyword>
<feature type="transmembrane region" description="Helical" evidence="16">
    <location>
        <begin position="322"/>
        <end position="340"/>
    </location>
</feature>
<feature type="transmembrane region" description="Helical" evidence="16">
    <location>
        <begin position="376"/>
        <end position="396"/>
    </location>
</feature>
<keyword evidence="11 16" id="KW-0915">Sodium</keyword>
<evidence type="ECO:0000256" key="6">
    <source>
        <dbReference type="ARBA" id="ARBA00022643"/>
    </source>
</evidence>
<proteinExistence type="inferred from homology"/>
<dbReference type="RefSeq" id="WP_025217901.1">
    <property type="nucleotide sequence ID" value="NZ_CP006943.1"/>
</dbReference>
<dbReference type="Proteomes" id="UP000066995">
    <property type="component" value="Chromosome"/>
</dbReference>
<evidence type="ECO:0000256" key="16">
    <source>
        <dbReference type="HAMAP-Rule" id="MF_00426"/>
    </source>
</evidence>
<keyword evidence="12 16" id="KW-0406">Ion transport</keyword>
<dbReference type="KEGG" id="mvi:X808_16880"/>
<evidence type="ECO:0000256" key="14">
    <source>
        <dbReference type="ARBA" id="ARBA00023136"/>
    </source>
</evidence>
<feature type="modified residue" description="FMN phosphoryl threonine" evidence="16 17">
    <location>
        <position position="231"/>
    </location>
</feature>
<evidence type="ECO:0000256" key="1">
    <source>
        <dbReference type="ARBA" id="ARBA00022448"/>
    </source>
</evidence>
<evidence type="ECO:0000256" key="5">
    <source>
        <dbReference type="ARBA" id="ARBA00022630"/>
    </source>
</evidence>
<evidence type="ECO:0000256" key="7">
    <source>
        <dbReference type="ARBA" id="ARBA00022692"/>
    </source>
</evidence>
<feature type="transmembrane region" description="Helical" evidence="16">
    <location>
        <begin position="263"/>
        <end position="285"/>
    </location>
</feature>
<comment type="cofactor">
    <cofactor evidence="16 17">
        <name>FMN</name>
        <dbReference type="ChEBI" id="CHEBI:58210"/>
    </cofactor>
</comment>
<organism evidence="18 19">
    <name type="scientific">Mannheimia varigena USDA-ARS-USMARC-1296</name>
    <dbReference type="NCBI Taxonomy" id="1433287"/>
    <lineage>
        <taxon>Bacteria</taxon>
        <taxon>Pseudomonadati</taxon>
        <taxon>Pseudomonadota</taxon>
        <taxon>Gammaproteobacteria</taxon>
        <taxon>Pasteurellales</taxon>
        <taxon>Pasteurellaceae</taxon>
        <taxon>Mannheimia</taxon>
    </lineage>
</organism>
<accession>W0QG60</accession>
<comment type="similarity">
    <text evidence="16">Belongs to the NqrB/RnfD family.</text>
</comment>
<dbReference type="PANTHER" id="PTHR30578">
    <property type="entry name" value="ELECTRON TRANSPORT COMPLEX PROTEIN RNFD"/>
    <property type="match status" value="1"/>
</dbReference>
<keyword evidence="10 16" id="KW-0520">NAD</keyword>
<dbReference type="eggNOG" id="COG1805">
    <property type="taxonomic scope" value="Bacteria"/>
</dbReference>
<keyword evidence="4 16" id="KW-0597">Phosphoprotein</keyword>
<evidence type="ECO:0000256" key="12">
    <source>
        <dbReference type="ARBA" id="ARBA00023065"/>
    </source>
</evidence>
<keyword evidence="13 16" id="KW-0830">Ubiquinone</keyword>
<keyword evidence="9 16" id="KW-1133">Transmembrane helix</keyword>
<comment type="catalytic activity">
    <reaction evidence="16">
        <text>a ubiquinone + n Na(+)(in) + NADH + H(+) = a ubiquinol + n Na(+)(out) + NAD(+)</text>
        <dbReference type="Rhea" id="RHEA:47748"/>
        <dbReference type="Rhea" id="RHEA-COMP:9565"/>
        <dbReference type="Rhea" id="RHEA-COMP:9566"/>
        <dbReference type="ChEBI" id="CHEBI:15378"/>
        <dbReference type="ChEBI" id="CHEBI:16389"/>
        <dbReference type="ChEBI" id="CHEBI:17976"/>
        <dbReference type="ChEBI" id="CHEBI:29101"/>
        <dbReference type="ChEBI" id="CHEBI:57540"/>
        <dbReference type="ChEBI" id="CHEBI:57945"/>
        <dbReference type="EC" id="7.2.1.1"/>
    </reaction>
</comment>
<keyword evidence="5 16" id="KW-0285">Flavoprotein</keyword>
<reference evidence="18 19" key="1">
    <citation type="submission" date="2013-12" db="EMBL/GenBank/DDBJ databases">
        <title>Annotation of the Mannheimia varigena USDA-ARS-USMARC-1296 complete genome.</title>
        <authorList>
            <person name="Harhay G.P."/>
            <person name="Clawson M.L."/>
            <person name="Murray R.W."/>
            <person name="Lubbers B.V."/>
            <person name="Heaton M.P."/>
            <person name="Chitko-Mckown C.G."/>
            <person name="Harhay D.M."/>
            <person name="Smith T.P.L."/>
        </authorList>
    </citation>
    <scope>NUCLEOTIDE SEQUENCE [LARGE SCALE GENOMIC DNA]</scope>
    <source>
        <strain evidence="18 19">USDA-ARS-USMARC-1296</strain>
    </source>
</reference>
<evidence type="ECO:0000256" key="8">
    <source>
        <dbReference type="ARBA" id="ARBA00022967"/>
    </source>
</evidence>
<dbReference type="EC" id="7.2.1.1" evidence="16"/>
<keyword evidence="3" id="KW-0997">Cell inner membrane</keyword>
<evidence type="ECO:0000256" key="3">
    <source>
        <dbReference type="ARBA" id="ARBA00022519"/>
    </source>
</evidence>
<protein>
    <recommendedName>
        <fullName evidence="16">Na(+)-translocating NADH-quinone reductase subunit B</fullName>
        <shortName evidence="16">Na(+)-NQR subunit B</shortName>
        <shortName evidence="16">Na(+)-translocating NQR subunit B</shortName>
        <ecNumber evidence="16">7.2.1.1</ecNumber>
    </recommendedName>
    <alternativeName>
        <fullName evidence="16">NQR complex subunit B</fullName>
    </alternativeName>
    <alternativeName>
        <fullName evidence="16">NQR-1 subunit B</fullName>
    </alternativeName>
</protein>
<dbReference type="GO" id="GO:0005886">
    <property type="term" value="C:plasma membrane"/>
    <property type="evidence" value="ECO:0007669"/>
    <property type="project" value="UniProtKB-SubCell"/>
</dbReference>
<feature type="transmembrane region" description="Helical" evidence="16">
    <location>
        <begin position="123"/>
        <end position="142"/>
    </location>
</feature>
<dbReference type="EMBL" id="CP006943">
    <property type="protein sequence ID" value="AHG76208.1"/>
    <property type="molecule type" value="Genomic_DNA"/>
</dbReference>
<dbReference type="GO" id="GO:0022904">
    <property type="term" value="P:respiratory electron transport chain"/>
    <property type="evidence" value="ECO:0007669"/>
    <property type="project" value="InterPro"/>
</dbReference>
<dbReference type="GO" id="GO:0006814">
    <property type="term" value="P:sodium ion transport"/>
    <property type="evidence" value="ECO:0007669"/>
    <property type="project" value="UniProtKB-UniRule"/>
</dbReference>
<keyword evidence="1 16" id="KW-0813">Transport</keyword>
<keyword evidence="15 16" id="KW-0739">Sodium transport</keyword>
<name>W0QG60_9PAST</name>
<evidence type="ECO:0000256" key="4">
    <source>
        <dbReference type="ARBA" id="ARBA00022553"/>
    </source>
</evidence>
<evidence type="ECO:0000313" key="18">
    <source>
        <dbReference type="EMBL" id="AHG76208.1"/>
    </source>
</evidence>
<evidence type="ECO:0000313" key="19">
    <source>
        <dbReference type="Proteomes" id="UP000066995"/>
    </source>
</evidence>
<dbReference type="HAMAP" id="MF_00426">
    <property type="entry name" value="NqrB"/>
    <property type="match status" value="1"/>
</dbReference>
<sequence>MGLRNLFEKMEPAFHKGGKYEKWYTLFEAAYTIFYTPGTVTRKDAHVRDAIDSKRMMLIVWLALFPAMFYGMYNVGHQGILAALNLGTLSDLIANDWHYSFANNLGSVAEAGWGTKMLLGATYFLPIYLTVFAVGGFWEVVFAMVRKHEINEGFFVTSILLALIVPPTLPLWQAALATTFGVVVAKEVFGGVGKNFMNPALAGRAFLFFAYPAQISGDAVWVAADGFSGATALSQWAVGGEGALKHVATGETITWMDAFLGNIPGSIGETSTLMLIIGAAIIIFARIASWRIIAGVMIGMAATATLFNVIGSETNTMFSMPWHWHLVLGGFALGMFFMATDPVSAAFTNKGKWAYGILIGFMCVLIRVVNPAYPEGMMLAILFANLFAPIFDYLVVQGNIKRRLARVSNNG</sequence>
<dbReference type="GO" id="GO:0055085">
    <property type="term" value="P:transmembrane transport"/>
    <property type="evidence" value="ECO:0007669"/>
    <property type="project" value="InterPro"/>
</dbReference>
<dbReference type="AlphaFoldDB" id="W0QG60"/>
<evidence type="ECO:0000256" key="17">
    <source>
        <dbReference type="PIRSR" id="PIRSR016055-50"/>
    </source>
</evidence>
<dbReference type="OrthoDB" id="9776359at2"/>
<keyword evidence="19" id="KW-1185">Reference proteome</keyword>
<evidence type="ECO:0000256" key="9">
    <source>
        <dbReference type="ARBA" id="ARBA00022989"/>
    </source>
</evidence>
<dbReference type="GO" id="GO:0010181">
    <property type="term" value="F:FMN binding"/>
    <property type="evidence" value="ECO:0007669"/>
    <property type="project" value="InterPro"/>
</dbReference>